<evidence type="ECO:0000313" key="9">
    <source>
        <dbReference type="Proteomes" id="UP000287166"/>
    </source>
</evidence>
<dbReference type="STRING" id="139825.A0A401G9Z8"/>
<evidence type="ECO:0000313" key="8">
    <source>
        <dbReference type="EMBL" id="GBE78969.1"/>
    </source>
</evidence>
<dbReference type="InterPro" id="IPR036396">
    <property type="entry name" value="Cyt_P450_sf"/>
</dbReference>
<dbReference type="Pfam" id="PF00067">
    <property type="entry name" value="p450"/>
    <property type="match status" value="1"/>
</dbReference>
<comment type="caution">
    <text evidence="8">The sequence shown here is derived from an EMBL/GenBank/DDBJ whole genome shotgun (WGS) entry which is preliminary data.</text>
</comment>
<dbReference type="PANTHER" id="PTHR24296">
    <property type="entry name" value="CYTOCHROME P450"/>
    <property type="match status" value="1"/>
</dbReference>
<evidence type="ECO:0000256" key="6">
    <source>
        <dbReference type="PIRSR" id="PIRSR602403-1"/>
    </source>
</evidence>
<feature type="binding site" description="axial binding residue" evidence="6">
    <location>
        <position position="453"/>
    </location>
    <ligand>
        <name>heme</name>
        <dbReference type="ChEBI" id="CHEBI:30413"/>
    </ligand>
    <ligandPart>
        <name>Fe</name>
        <dbReference type="ChEBI" id="CHEBI:18248"/>
    </ligandPart>
</feature>
<evidence type="ECO:0000256" key="2">
    <source>
        <dbReference type="ARBA" id="ARBA00010617"/>
    </source>
</evidence>
<dbReference type="EMBL" id="BFAD01000002">
    <property type="protein sequence ID" value="GBE78969.1"/>
    <property type="molecule type" value="Genomic_DNA"/>
</dbReference>
<keyword evidence="4 7" id="KW-0560">Oxidoreductase</keyword>
<name>A0A401G9Z8_9APHY</name>
<accession>A0A401G9Z8</accession>
<keyword evidence="7" id="KW-0503">Monooxygenase</keyword>
<evidence type="ECO:0000256" key="1">
    <source>
        <dbReference type="ARBA" id="ARBA00001971"/>
    </source>
</evidence>
<gene>
    <name evidence="8" type="ORF">SCP_0201660</name>
</gene>
<keyword evidence="6 7" id="KW-0349">Heme</keyword>
<protein>
    <recommendedName>
        <fullName evidence="10">Cytochrome P450</fullName>
    </recommendedName>
</protein>
<organism evidence="8 9">
    <name type="scientific">Sparassis crispa</name>
    <dbReference type="NCBI Taxonomy" id="139825"/>
    <lineage>
        <taxon>Eukaryota</taxon>
        <taxon>Fungi</taxon>
        <taxon>Dikarya</taxon>
        <taxon>Basidiomycota</taxon>
        <taxon>Agaricomycotina</taxon>
        <taxon>Agaricomycetes</taxon>
        <taxon>Polyporales</taxon>
        <taxon>Sparassidaceae</taxon>
        <taxon>Sparassis</taxon>
    </lineage>
</organism>
<dbReference type="SUPFAM" id="SSF48264">
    <property type="entry name" value="Cytochrome P450"/>
    <property type="match status" value="1"/>
</dbReference>
<evidence type="ECO:0000256" key="3">
    <source>
        <dbReference type="ARBA" id="ARBA00022723"/>
    </source>
</evidence>
<dbReference type="RefSeq" id="XP_027609882.1">
    <property type="nucleotide sequence ID" value="XM_027754081.1"/>
</dbReference>
<evidence type="ECO:0000256" key="4">
    <source>
        <dbReference type="ARBA" id="ARBA00023002"/>
    </source>
</evidence>
<dbReference type="PRINTS" id="PR00385">
    <property type="entry name" value="P450"/>
</dbReference>
<dbReference type="GO" id="GO:0005506">
    <property type="term" value="F:iron ion binding"/>
    <property type="evidence" value="ECO:0007669"/>
    <property type="project" value="InterPro"/>
</dbReference>
<dbReference type="InterPro" id="IPR001128">
    <property type="entry name" value="Cyt_P450"/>
</dbReference>
<keyword evidence="5 6" id="KW-0408">Iron</keyword>
<sequence length="513" mass="58108">MLLDLFSPWGAFGTLLALISAAHVYSLCVIRLQKRSLPGPFGLPLLGNLLQLFPHRKHMLLYLSTLEERYGPLFAFNMPGYGRTIVINRPEWLEHMRKNEGTTYGKGDFILSIFQEFPGGDSAFGSEGAKWRFSRKVMKPIFVAATFDRDVSYCMNEVTLTAREALENAAKEGLIINFNDFCGRLSLEVFCKMALDYDMRLLTADASTLMEQHPLMKSLSILSEATSGRLFNPWWRFIEKFDGVSSQFTSARAEFFNVIEEVVQQRKSAGKDLKENHDFLSALLRNGQVQDPALLRDTLVTLLFAAKDNTQNSLAWSLYELSRSPVWLKKLRQEALSNGAPTQGVQYSNLESYPIHLAVFYETLRLWPGVPKNSRVALKDDMLPAIPEEGYGPVRVSRGEYLLWSDYSMMRSEHVWGPDAREFNPARHLDADGLFVKPPHPKFHSFGSGPRLCPGAQLAAYEFVAFWCSVLLWFDLVPVDDMTRLPADALTVTMRDPLMVKVVMRSPSTVPDH</sequence>
<dbReference type="InterPro" id="IPR002403">
    <property type="entry name" value="Cyt_P450_E_grp-IV"/>
</dbReference>
<dbReference type="GO" id="GO:0004497">
    <property type="term" value="F:monooxygenase activity"/>
    <property type="evidence" value="ECO:0007669"/>
    <property type="project" value="UniProtKB-KW"/>
</dbReference>
<dbReference type="GeneID" id="38775886"/>
<dbReference type="AlphaFoldDB" id="A0A401G9Z8"/>
<proteinExistence type="inferred from homology"/>
<keyword evidence="9" id="KW-1185">Reference proteome</keyword>
<reference evidence="8 9" key="1">
    <citation type="journal article" date="2018" name="Sci. Rep.">
        <title>Genome sequence of the cauliflower mushroom Sparassis crispa (Hanabiratake) and its association with beneficial usage.</title>
        <authorList>
            <person name="Kiyama R."/>
            <person name="Furutani Y."/>
            <person name="Kawaguchi K."/>
            <person name="Nakanishi T."/>
        </authorList>
    </citation>
    <scope>NUCLEOTIDE SEQUENCE [LARGE SCALE GENOMIC DNA]</scope>
</reference>
<dbReference type="GO" id="GO:0020037">
    <property type="term" value="F:heme binding"/>
    <property type="evidence" value="ECO:0007669"/>
    <property type="project" value="InterPro"/>
</dbReference>
<dbReference type="OrthoDB" id="1470350at2759"/>
<comment type="similarity">
    <text evidence="2 7">Belongs to the cytochrome P450 family.</text>
</comment>
<dbReference type="Proteomes" id="UP000287166">
    <property type="component" value="Unassembled WGS sequence"/>
</dbReference>
<dbReference type="PRINTS" id="PR00465">
    <property type="entry name" value="EP450IV"/>
</dbReference>
<dbReference type="InterPro" id="IPR017972">
    <property type="entry name" value="Cyt_P450_CS"/>
</dbReference>
<dbReference type="GO" id="GO:0006629">
    <property type="term" value="P:lipid metabolic process"/>
    <property type="evidence" value="ECO:0007669"/>
    <property type="project" value="UniProtKB-ARBA"/>
</dbReference>
<dbReference type="InParanoid" id="A0A401G9Z8"/>
<dbReference type="Gene3D" id="1.10.630.10">
    <property type="entry name" value="Cytochrome P450"/>
    <property type="match status" value="1"/>
</dbReference>
<dbReference type="PROSITE" id="PS00086">
    <property type="entry name" value="CYTOCHROME_P450"/>
    <property type="match status" value="1"/>
</dbReference>
<evidence type="ECO:0008006" key="10">
    <source>
        <dbReference type="Google" id="ProtNLM"/>
    </source>
</evidence>
<evidence type="ECO:0000256" key="7">
    <source>
        <dbReference type="RuleBase" id="RU000461"/>
    </source>
</evidence>
<keyword evidence="3 6" id="KW-0479">Metal-binding</keyword>
<comment type="cofactor">
    <cofactor evidence="1 6">
        <name>heme</name>
        <dbReference type="ChEBI" id="CHEBI:30413"/>
    </cofactor>
</comment>
<dbReference type="GO" id="GO:0016705">
    <property type="term" value="F:oxidoreductase activity, acting on paired donors, with incorporation or reduction of molecular oxygen"/>
    <property type="evidence" value="ECO:0007669"/>
    <property type="project" value="InterPro"/>
</dbReference>
<evidence type="ECO:0000256" key="5">
    <source>
        <dbReference type="ARBA" id="ARBA00023004"/>
    </source>
</evidence>